<dbReference type="SMART" id="SM00283">
    <property type="entry name" value="MA"/>
    <property type="match status" value="1"/>
</dbReference>
<dbReference type="InterPro" id="IPR003660">
    <property type="entry name" value="HAMP_dom"/>
</dbReference>
<evidence type="ECO:0000256" key="6">
    <source>
        <dbReference type="PROSITE-ProRule" id="PRU00284"/>
    </source>
</evidence>
<dbReference type="SUPFAM" id="SSF58104">
    <property type="entry name" value="Methyl-accepting chemotaxis protein (MCP) signaling domain"/>
    <property type="match status" value="1"/>
</dbReference>
<dbReference type="InterPro" id="IPR024478">
    <property type="entry name" value="HlyB_4HB_MCP"/>
</dbReference>
<dbReference type="PANTHER" id="PTHR32089:SF120">
    <property type="entry name" value="METHYL-ACCEPTING CHEMOTAXIS PROTEIN TLPQ"/>
    <property type="match status" value="1"/>
</dbReference>
<proteinExistence type="inferred from homology"/>
<comment type="subcellular location">
    <subcellularLocation>
        <location evidence="1">Cell membrane</location>
    </subcellularLocation>
</comment>
<dbReference type="PROSITE" id="PS50111">
    <property type="entry name" value="CHEMOTAXIS_TRANSDUC_2"/>
    <property type="match status" value="1"/>
</dbReference>
<keyword evidence="8" id="KW-0812">Transmembrane</keyword>
<keyword evidence="12" id="KW-1185">Reference proteome</keyword>
<evidence type="ECO:0000313" key="12">
    <source>
        <dbReference type="Proteomes" id="UP001596113"/>
    </source>
</evidence>
<organism evidence="11 12">
    <name type="scientific">Cohnella soli</name>
    <dbReference type="NCBI Taxonomy" id="425005"/>
    <lineage>
        <taxon>Bacteria</taxon>
        <taxon>Bacillati</taxon>
        <taxon>Bacillota</taxon>
        <taxon>Bacilli</taxon>
        <taxon>Bacillales</taxon>
        <taxon>Paenibacillaceae</taxon>
        <taxon>Cohnella</taxon>
    </lineage>
</organism>
<keyword evidence="7" id="KW-0175">Coiled coil</keyword>
<dbReference type="Pfam" id="PF00672">
    <property type="entry name" value="HAMP"/>
    <property type="match status" value="1"/>
</dbReference>
<evidence type="ECO:0000256" key="3">
    <source>
        <dbReference type="ARBA" id="ARBA00023136"/>
    </source>
</evidence>
<dbReference type="Gene3D" id="1.10.287.950">
    <property type="entry name" value="Methyl-accepting chemotaxis protein"/>
    <property type="match status" value="1"/>
</dbReference>
<dbReference type="PRINTS" id="PR00260">
    <property type="entry name" value="CHEMTRNSDUCR"/>
</dbReference>
<feature type="coiled-coil region" evidence="7">
    <location>
        <begin position="80"/>
        <end position="107"/>
    </location>
</feature>
<feature type="transmembrane region" description="Helical" evidence="8">
    <location>
        <begin position="181"/>
        <end position="204"/>
    </location>
</feature>
<feature type="domain" description="HAMP" evidence="10">
    <location>
        <begin position="206"/>
        <end position="258"/>
    </location>
</feature>
<dbReference type="InterPro" id="IPR004089">
    <property type="entry name" value="MCPsignal_dom"/>
</dbReference>
<gene>
    <name evidence="11" type="ORF">ACFPOF_17480</name>
</gene>
<dbReference type="Pfam" id="PF00015">
    <property type="entry name" value="MCPsignal"/>
    <property type="match status" value="1"/>
</dbReference>
<dbReference type="CDD" id="cd11386">
    <property type="entry name" value="MCP_signal"/>
    <property type="match status" value="1"/>
</dbReference>
<keyword evidence="3 8" id="KW-0472">Membrane</keyword>
<evidence type="ECO:0000313" key="11">
    <source>
        <dbReference type="EMBL" id="MFC5404529.1"/>
    </source>
</evidence>
<dbReference type="SMART" id="SM00304">
    <property type="entry name" value="HAMP"/>
    <property type="match status" value="1"/>
</dbReference>
<evidence type="ECO:0000256" key="2">
    <source>
        <dbReference type="ARBA" id="ARBA00022475"/>
    </source>
</evidence>
<dbReference type="Pfam" id="PF12729">
    <property type="entry name" value="4HB_MCP_1"/>
    <property type="match status" value="1"/>
</dbReference>
<sequence length="521" mass="55736">MTIRVKMLAGFSVVLALLVILNVLAISRMQSLKGSISNVQDMWLPSINKLSQMRGDFIGLGGGALLLKFETDEKAKAGYVKTLEDTMNKFNADMDNYRSLVSSEEEQKLYDEVKQRAEEYFSALNTTIEQSKDPSIKPDIASVRGTLPVVQAGKDAITRWIQYNVDESNKQVQHTYDTNRITIVVLYVVGIAALVVGIGLAIVLSHRIVRAVKQVLHVAGEVAGGDLRSSLEVRSNDEIGMLAGKFNEMIANLRKLIGDTVGSAQNVAAAAQEISATTEEIARGSTDQAESAQTINELVQEMSRAVGAVAANASSVSELSERTKKGAEQGGLAIAASIGSMERLSGQMQLLEQDSQKIGQIIEVIDEIAEQTNLLALNAAIEAARAGDQGRGFAVVADEVRKLAERSGEATKQIASIIKGMQHNTDQSVKAVEEATSQSSRTGQTFDSIVRMVGETATQIAEIAAASEQQAAQSEEVMRAVETIAAASEQSAAAAEETASSSQSLARLSEQLNESVSIFKV</sequence>
<dbReference type="Proteomes" id="UP001596113">
    <property type="component" value="Unassembled WGS sequence"/>
</dbReference>
<accession>A0ABW0HU27</accession>
<dbReference type="EMBL" id="JBHSMI010000028">
    <property type="protein sequence ID" value="MFC5404529.1"/>
    <property type="molecule type" value="Genomic_DNA"/>
</dbReference>
<dbReference type="PANTHER" id="PTHR32089">
    <property type="entry name" value="METHYL-ACCEPTING CHEMOTAXIS PROTEIN MCPB"/>
    <property type="match status" value="1"/>
</dbReference>
<comment type="similarity">
    <text evidence="5">Belongs to the methyl-accepting chemotaxis (MCP) protein family.</text>
</comment>
<reference evidence="12" key="1">
    <citation type="journal article" date="2019" name="Int. J. Syst. Evol. Microbiol.">
        <title>The Global Catalogue of Microorganisms (GCM) 10K type strain sequencing project: providing services to taxonomists for standard genome sequencing and annotation.</title>
        <authorList>
            <consortium name="The Broad Institute Genomics Platform"/>
            <consortium name="The Broad Institute Genome Sequencing Center for Infectious Disease"/>
            <person name="Wu L."/>
            <person name="Ma J."/>
        </authorList>
    </citation>
    <scope>NUCLEOTIDE SEQUENCE [LARGE SCALE GENOMIC DNA]</scope>
    <source>
        <strain evidence="12">CGMCC 1.18575</strain>
    </source>
</reference>
<feature type="domain" description="Methyl-accepting transducer" evidence="9">
    <location>
        <begin position="263"/>
        <end position="506"/>
    </location>
</feature>
<dbReference type="RefSeq" id="WP_378136021.1">
    <property type="nucleotide sequence ID" value="NZ_JBHSMI010000028.1"/>
</dbReference>
<protein>
    <submittedName>
        <fullName evidence="11">Methyl-accepting chemotaxis protein</fullName>
    </submittedName>
</protein>
<comment type="caution">
    <text evidence="11">The sequence shown here is derived from an EMBL/GenBank/DDBJ whole genome shotgun (WGS) entry which is preliminary data.</text>
</comment>
<evidence type="ECO:0000256" key="7">
    <source>
        <dbReference type="SAM" id="Coils"/>
    </source>
</evidence>
<dbReference type="InterPro" id="IPR004090">
    <property type="entry name" value="Chemotax_Me-accpt_rcpt"/>
</dbReference>
<evidence type="ECO:0000256" key="1">
    <source>
        <dbReference type="ARBA" id="ARBA00004236"/>
    </source>
</evidence>
<evidence type="ECO:0000256" key="8">
    <source>
        <dbReference type="SAM" id="Phobius"/>
    </source>
</evidence>
<keyword evidence="8" id="KW-1133">Transmembrane helix</keyword>
<keyword evidence="2" id="KW-1003">Cell membrane</keyword>
<evidence type="ECO:0000259" key="10">
    <source>
        <dbReference type="PROSITE" id="PS50885"/>
    </source>
</evidence>
<dbReference type="CDD" id="cd06225">
    <property type="entry name" value="HAMP"/>
    <property type="match status" value="1"/>
</dbReference>
<keyword evidence="4 6" id="KW-0807">Transducer</keyword>
<evidence type="ECO:0000259" key="9">
    <source>
        <dbReference type="PROSITE" id="PS50111"/>
    </source>
</evidence>
<evidence type="ECO:0000256" key="4">
    <source>
        <dbReference type="ARBA" id="ARBA00023224"/>
    </source>
</evidence>
<name>A0ABW0HU27_9BACL</name>
<dbReference type="PROSITE" id="PS50885">
    <property type="entry name" value="HAMP"/>
    <property type="match status" value="1"/>
</dbReference>
<evidence type="ECO:0000256" key="5">
    <source>
        <dbReference type="ARBA" id="ARBA00029447"/>
    </source>
</evidence>